<dbReference type="SMART" id="SM00271">
    <property type="entry name" value="DnaJ"/>
    <property type="match status" value="1"/>
</dbReference>
<evidence type="ECO:0000313" key="8">
    <source>
        <dbReference type="Proteomes" id="UP000239590"/>
    </source>
</evidence>
<dbReference type="PANTHER" id="PTHR45188:SF2">
    <property type="entry name" value="DNAJ HOMOLOG SUBFAMILY C MEMBER 7"/>
    <property type="match status" value="1"/>
</dbReference>
<dbReference type="AlphaFoldDB" id="A0A2S7IL31"/>
<dbReference type="PROSITE" id="PS50076">
    <property type="entry name" value="DNAJ_2"/>
    <property type="match status" value="1"/>
</dbReference>
<evidence type="ECO:0000256" key="5">
    <source>
        <dbReference type="SAM" id="Phobius"/>
    </source>
</evidence>
<dbReference type="SUPFAM" id="SSF48452">
    <property type="entry name" value="TPR-like"/>
    <property type="match status" value="1"/>
</dbReference>
<evidence type="ECO:0000256" key="1">
    <source>
        <dbReference type="ARBA" id="ARBA00022737"/>
    </source>
</evidence>
<evidence type="ECO:0000259" key="6">
    <source>
        <dbReference type="PROSITE" id="PS50076"/>
    </source>
</evidence>
<dbReference type="InterPro" id="IPR001623">
    <property type="entry name" value="DnaJ_domain"/>
</dbReference>
<dbReference type="PRINTS" id="PR00625">
    <property type="entry name" value="JDOMAIN"/>
</dbReference>
<dbReference type="PROSITE" id="PS50005">
    <property type="entry name" value="TPR"/>
    <property type="match status" value="1"/>
</dbReference>
<keyword evidence="2 3" id="KW-0802">TPR repeat</keyword>
<dbReference type="Gene3D" id="1.25.40.10">
    <property type="entry name" value="Tetratricopeptide repeat domain"/>
    <property type="match status" value="1"/>
</dbReference>
<organism evidence="7 8">
    <name type="scientific">Siphonobacter curvatus</name>
    <dbReference type="NCBI Taxonomy" id="2094562"/>
    <lineage>
        <taxon>Bacteria</taxon>
        <taxon>Pseudomonadati</taxon>
        <taxon>Bacteroidota</taxon>
        <taxon>Cytophagia</taxon>
        <taxon>Cytophagales</taxon>
        <taxon>Cytophagaceae</taxon>
        <taxon>Siphonobacter</taxon>
    </lineage>
</organism>
<feature type="transmembrane region" description="Helical" evidence="5">
    <location>
        <begin position="98"/>
        <end position="117"/>
    </location>
</feature>
<feature type="repeat" description="TPR" evidence="3">
    <location>
        <begin position="193"/>
        <end position="226"/>
    </location>
</feature>
<evidence type="ECO:0000256" key="4">
    <source>
        <dbReference type="SAM" id="MobiDB-lite"/>
    </source>
</evidence>
<dbReference type="InterPro" id="IPR036869">
    <property type="entry name" value="J_dom_sf"/>
</dbReference>
<dbReference type="Gene3D" id="1.10.287.110">
    <property type="entry name" value="DnaJ domain"/>
    <property type="match status" value="1"/>
</dbReference>
<keyword evidence="8" id="KW-1185">Reference proteome</keyword>
<keyword evidence="1" id="KW-0677">Repeat</keyword>
<dbReference type="OrthoDB" id="1495940at2"/>
<dbReference type="CDD" id="cd06257">
    <property type="entry name" value="DnaJ"/>
    <property type="match status" value="1"/>
</dbReference>
<feature type="domain" description="J" evidence="6">
    <location>
        <begin position="2"/>
        <end position="67"/>
    </location>
</feature>
<dbReference type="InterPro" id="IPR019734">
    <property type="entry name" value="TPR_rpt"/>
</dbReference>
<proteinExistence type="predicted"/>
<gene>
    <name evidence="7" type="ORF">C5O19_01535</name>
</gene>
<reference evidence="8" key="1">
    <citation type="submission" date="2018-02" db="EMBL/GenBank/DDBJ databases">
        <title>Genome sequencing of Solimonas sp. HR-BB.</title>
        <authorList>
            <person name="Lee Y."/>
            <person name="Jeon C.O."/>
        </authorList>
    </citation>
    <scope>NUCLEOTIDE SEQUENCE [LARGE SCALE GENOMIC DNA]</scope>
    <source>
        <strain evidence="8">HR-U</strain>
    </source>
</reference>
<dbReference type="SUPFAM" id="SSF46565">
    <property type="entry name" value="Chaperone J-domain"/>
    <property type="match status" value="1"/>
</dbReference>
<dbReference type="PANTHER" id="PTHR45188">
    <property type="entry name" value="DNAJ PROTEIN P58IPK HOMOLOG"/>
    <property type="match status" value="1"/>
</dbReference>
<dbReference type="Pfam" id="PF00226">
    <property type="entry name" value="DnaJ"/>
    <property type="match status" value="1"/>
</dbReference>
<keyword evidence="5" id="KW-0472">Membrane</keyword>
<keyword evidence="5" id="KW-0812">Transmembrane</keyword>
<comment type="caution">
    <text evidence="7">The sequence shown here is derived from an EMBL/GenBank/DDBJ whole genome shotgun (WGS) entry which is preliminary data.</text>
</comment>
<dbReference type="EMBL" id="PTRA01000001">
    <property type="protein sequence ID" value="PQA58385.1"/>
    <property type="molecule type" value="Genomic_DNA"/>
</dbReference>
<protein>
    <recommendedName>
        <fullName evidence="6">J domain-containing protein</fullName>
    </recommendedName>
</protein>
<accession>A0A2S7IL31</accession>
<evidence type="ECO:0000313" key="7">
    <source>
        <dbReference type="EMBL" id="PQA58385.1"/>
    </source>
</evidence>
<dbReference type="Proteomes" id="UP000239590">
    <property type="component" value="Unassembled WGS sequence"/>
</dbReference>
<sequence>MTHYEQLGVSSRASIEEIKRAYRKLAITWHPDKNPGQIQAEERFKAINEAYRVLSDPALRASYDLKLTYGTQPPVTPPPPPRPRPTPVQPPRPTVHRWLIPGIGLLVVFVALGVVAFQQYEQKQAVTEVADATRLLVDEDTTAAMGKLNEAIHHDETLTSAYRLRGQVLLRLREFQTAYPDLLRASQEDPFDEDLYFNLATCSYYLKKYAQSRSHLNKVLTLSPQNGKALTMRGTNFWLEKDSLQACEDWQKAASLGETEATTLVDKYCNLQ</sequence>
<evidence type="ECO:0000256" key="2">
    <source>
        <dbReference type="ARBA" id="ARBA00022803"/>
    </source>
</evidence>
<evidence type="ECO:0000256" key="3">
    <source>
        <dbReference type="PROSITE-ProRule" id="PRU00339"/>
    </source>
</evidence>
<feature type="region of interest" description="Disordered" evidence="4">
    <location>
        <begin position="69"/>
        <end position="93"/>
    </location>
</feature>
<feature type="compositionally biased region" description="Pro residues" evidence="4">
    <location>
        <begin position="74"/>
        <end position="93"/>
    </location>
</feature>
<keyword evidence="5" id="KW-1133">Transmembrane helix</keyword>
<dbReference type="InterPro" id="IPR011990">
    <property type="entry name" value="TPR-like_helical_dom_sf"/>
</dbReference>
<dbReference type="RefSeq" id="WP_104709607.1">
    <property type="nucleotide sequence ID" value="NZ_PTRA01000001.1"/>
</dbReference>
<dbReference type="SMART" id="SM00028">
    <property type="entry name" value="TPR"/>
    <property type="match status" value="3"/>
</dbReference>
<name>A0A2S7IL31_9BACT</name>